<keyword evidence="2" id="KW-1185">Reference proteome</keyword>
<protein>
    <submittedName>
        <fullName evidence="1">Uncharacterized protein</fullName>
    </submittedName>
</protein>
<gene>
    <name evidence="1" type="ORF">OUZ56_032236</name>
</gene>
<dbReference type="EMBL" id="JAOYFB010000005">
    <property type="protein sequence ID" value="KAK4017289.1"/>
    <property type="molecule type" value="Genomic_DNA"/>
</dbReference>
<sequence>MIWQSLTNTLMKSSNGISEWHSLHISGFPGIKDLIWYTHSSRKTPISKHKSKAAHIDPIASHLQLRQSIHGCSHW</sequence>
<evidence type="ECO:0000313" key="2">
    <source>
        <dbReference type="Proteomes" id="UP001234178"/>
    </source>
</evidence>
<reference evidence="1 2" key="1">
    <citation type="journal article" date="2023" name="Nucleic Acids Res.">
        <title>The hologenome of Daphnia magna reveals possible DNA methylation and microbiome-mediated evolution of the host genome.</title>
        <authorList>
            <person name="Chaturvedi A."/>
            <person name="Li X."/>
            <person name="Dhandapani V."/>
            <person name="Marshall H."/>
            <person name="Kissane S."/>
            <person name="Cuenca-Cambronero M."/>
            <person name="Asole G."/>
            <person name="Calvet F."/>
            <person name="Ruiz-Romero M."/>
            <person name="Marangio P."/>
            <person name="Guigo R."/>
            <person name="Rago D."/>
            <person name="Mirbahai L."/>
            <person name="Eastwood N."/>
            <person name="Colbourne J.K."/>
            <person name="Zhou J."/>
            <person name="Mallon E."/>
            <person name="Orsini L."/>
        </authorList>
    </citation>
    <scope>NUCLEOTIDE SEQUENCE [LARGE SCALE GENOMIC DNA]</scope>
    <source>
        <strain evidence="1">LRV0_1</strain>
    </source>
</reference>
<evidence type="ECO:0000313" key="1">
    <source>
        <dbReference type="EMBL" id="KAK4017289.1"/>
    </source>
</evidence>
<name>A0ABQ9ZXK5_9CRUS</name>
<proteinExistence type="predicted"/>
<comment type="caution">
    <text evidence="1">The sequence shown here is derived from an EMBL/GenBank/DDBJ whole genome shotgun (WGS) entry which is preliminary data.</text>
</comment>
<accession>A0ABQ9ZXK5</accession>
<organism evidence="1 2">
    <name type="scientific">Daphnia magna</name>
    <dbReference type="NCBI Taxonomy" id="35525"/>
    <lineage>
        <taxon>Eukaryota</taxon>
        <taxon>Metazoa</taxon>
        <taxon>Ecdysozoa</taxon>
        <taxon>Arthropoda</taxon>
        <taxon>Crustacea</taxon>
        <taxon>Branchiopoda</taxon>
        <taxon>Diplostraca</taxon>
        <taxon>Cladocera</taxon>
        <taxon>Anomopoda</taxon>
        <taxon>Daphniidae</taxon>
        <taxon>Daphnia</taxon>
    </lineage>
</organism>
<dbReference type="Proteomes" id="UP001234178">
    <property type="component" value="Unassembled WGS sequence"/>
</dbReference>